<protein>
    <submittedName>
        <fullName evidence="2">Uncharacterized protein</fullName>
    </submittedName>
</protein>
<evidence type="ECO:0000313" key="2">
    <source>
        <dbReference type="EMBL" id="MBA4652593.1"/>
    </source>
</evidence>
<dbReference type="UniPathway" id="UPA00674"/>
<evidence type="ECO:0000256" key="1">
    <source>
        <dbReference type="SAM" id="SignalP"/>
    </source>
</evidence>
<feature type="chain" id="PRO_5028423564" evidence="1">
    <location>
        <begin position="21"/>
        <end position="153"/>
    </location>
</feature>
<sequence>MAHLWLTVLLMLLATTTLEARVVEPTLLEMATTRTGHLMQATRVFEKGPYDVTTVTVRKSRPPAPPLPLLLVSPNTTGLFPVILFVHGMLLQNSDYSDLFKHIASHGYVIVAPQKTLLAPMKWPVTSLAREPMQQCNGASHTLFRYLDPKVKK</sequence>
<dbReference type="InterPro" id="IPR017395">
    <property type="entry name" value="Chlorophyllase-like"/>
</dbReference>
<dbReference type="SUPFAM" id="SSF53474">
    <property type="entry name" value="alpha/beta-Hydrolases"/>
    <property type="match status" value="1"/>
</dbReference>
<reference evidence="2" key="2">
    <citation type="submission" date="2020-07" db="EMBL/GenBank/DDBJ databases">
        <authorList>
            <person name="Vera ALvarez R."/>
            <person name="Arias-Moreno D.M."/>
            <person name="Jimenez-Jacinto V."/>
            <person name="Jimenez-Bremont J.F."/>
            <person name="Swaminathan K."/>
            <person name="Moose S.P."/>
            <person name="Guerrero-Gonzalez M.L."/>
            <person name="Marino-Ramirez L."/>
            <person name="Landsman D."/>
            <person name="Rodriguez-Kessler M."/>
            <person name="Delgado-Sanchez P."/>
        </authorList>
    </citation>
    <scope>NUCLEOTIDE SEQUENCE</scope>
    <source>
        <tissue evidence="2">Cladode</tissue>
    </source>
</reference>
<dbReference type="InterPro" id="IPR029058">
    <property type="entry name" value="AB_hydrolase_fold"/>
</dbReference>
<keyword evidence="1" id="KW-0732">Signal</keyword>
<dbReference type="AlphaFoldDB" id="A0A7C8ZXF4"/>
<dbReference type="PANTHER" id="PTHR33428:SF10">
    <property type="entry name" value="CHLOROPHYLLASE-1"/>
    <property type="match status" value="1"/>
</dbReference>
<dbReference type="EMBL" id="GISG01175146">
    <property type="protein sequence ID" value="MBA4652593.1"/>
    <property type="molecule type" value="Transcribed_RNA"/>
</dbReference>
<feature type="signal peptide" evidence="1">
    <location>
        <begin position="1"/>
        <end position="20"/>
    </location>
</feature>
<proteinExistence type="predicted"/>
<accession>A0A7C8ZXF4</accession>
<dbReference type="GO" id="GO:0047746">
    <property type="term" value="F:chlorophyllase activity"/>
    <property type="evidence" value="ECO:0007669"/>
    <property type="project" value="TreeGrafter"/>
</dbReference>
<dbReference type="GO" id="GO:0015996">
    <property type="term" value="P:chlorophyll catabolic process"/>
    <property type="evidence" value="ECO:0007669"/>
    <property type="project" value="UniProtKB-UniPathway"/>
</dbReference>
<name>A0A7C8ZXF4_OPUST</name>
<dbReference type="PANTHER" id="PTHR33428">
    <property type="entry name" value="CHLOROPHYLLASE-2, CHLOROPLASTIC"/>
    <property type="match status" value="1"/>
</dbReference>
<dbReference type="Pfam" id="PF07224">
    <property type="entry name" value="Chlorophyllase"/>
    <property type="match status" value="1"/>
</dbReference>
<dbReference type="Gene3D" id="3.40.50.1820">
    <property type="entry name" value="alpha/beta hydrolase"/>
    <property type="match status" value="1"/>
</dbReference>
<organism evidence="2">
    <name type="scientific">Opuntia streptacantha</name>
    <name type="common">Prickly pear cactus</name>
    <name type="synonym">Opuntia cardona</name>
    <dbReference type="NCBI Taxonomy" id="393608"/>
    <lineage>
        <taxon>Eukaryota</taxon>
        <taxon>Viridiplantae</taxon>
        <taxon>Streptophyta</taxon>
        <taxon>Embryophyta</taxon>
        <taxon>Tracheophyta</taxon>
        <taxon>Spermatophyta</taxon>
        <taxon>Magnoliopsida</taxon>
        <taxon>eudicotyledons</taxon>
        <taxon>Gunneridae</taxon>
        <taxon>Pentapetalae</taxon>
        <taxon>Caryophyllales</taxon>
        <taxon>Cactineae</taxon>
        <taxon>Cactaceae</taxon>
        <taxon>Opuntioideae</taxon>
        <taxon>Opuntia</taxon>
    </lineage>
</organism>
<reference evidence="2" key="1">
    <citation type="journal article" date="2013" name="J. Plant Res.">
        <title>Effect of fungi and light on seed germination of three Opuntia species from semiarid lands of central Mexico.</title>
        <authorList>
            <person name="Delgado-Sanchez P."/>
            <person name="Jimenez-Bremont J.F."/>
            <person name="Guerrero-Gonzalez Mde L."/>
            <person name="Flores J."/>
        </authorList>
    </citation>
    <scope>NUCLEOTIDE SEQUENCE</scope>
    <source>
        <tissue evidence="2">Cladode</tissue>
    </source>
</reference>